<reference evidence="3" key="1">
    <citation type="submission" date="2025-08" db="UniProtKB">
        <authorList>
            <consortium name="RefSeq"/>
        </authorList>
    </citation>
    <scope>IDENTIFICATION</scope>
</reference>
<dbReference type="RefSeq" id="XP_030623597.1">
    <property type="nucleotide sequence ID" value="XM_030767737.1"/>
</dbReference>
<dbReference type="PANTHER" id="PTHR14254:SF5">
    <property type="entry name" value="ERBB RECEPTOR FEEDBACK INHIBITOR 1"/>
    <property type="match status" value="1"/>
</dbReference>
<protein>
    <submittedName>
        <fullName evidence="3">ERBB receptor feedback inhibitor 1</fullName>
    </submittedName>
</protein>
<dbReference type="CTD" id="566587"/>
<evidence type="ECO:0000256" key="1">
    <source>
        <dbReference type="SAM" id="MobiDB-lite"/>
    </source>
</evidence>
<feature type="compositionally biased region" description="Basic and acidic residues" evidence="1">
    <location>
        <begin position="217"/>
        <end position="231"/>
    </location>
</feature>
<dbReference type="GeneID" id="115806877"/>
<feature type="region of interest" description="Disordered" evidence="1">
    <location>
        <begin position="1"/>
        <end position="31"/>
    </location>
</feature>
<sequence length="414" mass="46844">MSTSSLRAPENHASLKSPHLPNIPSSRPYWDQQNDMSNLYFSFDENSMEQNLKTHQQDFGSVYTERKMSGSYCSQSPAPQCQSLKTCSPTHVFLSSYTEHSMHIPPEGDQVVPSFQKLSVYEHMPPCSPRRCTKPLPPLPDLDDMSSDDVVDSEVEFFTSTDDTERLVPERCSKPLAFCYGVPGRRSFRGCGQVNYAYSESTSGFRSQGQQVQQREQVTHRDGVRQQDRPQRRLRRSLSGPAGSFKPANLRLMGHHQNHSHPQEKPEIPPRVPIPPRPSRNTDTQRWSADMQSSLIDVDKPPKVPPREPIPCSSPRASSPKSLPIYVNGVMPPTQSFAPNPQYVSKAQQRQSCEGLPNSRSPCIVPVLENGKKASATHYYLLPHRPDYLDKFERFFREQDSEAANDGYKSGWHC</sequence>
<evidence type="ECO:0000313" key="2">
    <source>
        <dbReference type="Proteomes" id="UP000504632"/>
    </source>
</evidence>
<dbReference type="GO" id="GO:0045616">
    <property type="term" value="P:regulation of keratinocyte differentiation"/>
    <property type="evidence" value="ECO:0007669"/>
    <property type="project" value="TreeGrafter"/>
</dbReference>
<dbReference type="InParanoid" id="A0A6J2UW94"/>
<feature type="compositionally biased region" description="Basic and acidic residues" evidence="1">
    <location>
        <begin position="297"/>
        <end position="306"/>
    </location>
</feature>
<keyword evidence="2" id="KW-1185">Reference proteome</keyword>
<dbReference type="GO" id="GO:0042059">
    <property type="term" value="P:negative regulation of epidermal growth factor receptor signaling pathway"/>
    <property type="evidence" value="ECO:0007669"/>
    <property type="project" value="TreeGrafter"/>
</dbReference>
<feature type="region of interest" description="Disordered" evidence="1">
    <location>
        <begin position="202"/>
        <end position="321"/>
    </location>
</feature>
<name>A0A6J2UW94_CHACN</name>
<proteinExistence type="predicted"/>
<feature type="compositionally biased region" description="Polar residues" evidence="1">
    <location>
        <begin position="279"/>
        <end position="295"/>
    </location>
</feature>
<organism evidence="2 3">
    <name type="scientific">Chanos chanos</name>
    <name type="common">Milkfish</name>
    <name type="synonym">Mugil chanos</name>
    <dbReference type="NCBI Taxonomy" id="29144"/>
    <lineage>
        <taxon>Eukaryota</taxon>
        <taxon>Metazoa</taxon>
        <taxon>Chordata</taxon>
        <taxon>Craniata</taxon>
        <taxon>Vertebrata</taxon>
        <taxon>Euteleostomi</taxon>
        <taxon>Actinopterygii</taxon>
        <taxon>Neopterygii</taxon>
        <taxon>Teleostei</taxon>
        <taxon>Ostariophysi</taxon>
        <taxon>Gonorynchiformes</taxon>
        <taxon>Chanidae</taxon>
        <taxon>Chanos</taxon>
    </lineage>
</organism>
<accession>A0A6J2UW94</accession>
<feature type="compositionally biased region" description="Low complexity" evidence="1">
    <location>
        <begin position="203"/>
        <end position="216"/>
    </location>
</feature>
<evidence type="ECO:0000313" key="3">
    <source>
        <dbReference type="RefSeq" id="XP_030623597.1"/>
    </source>
</evidence>
<gene>
    <name evidence="3" type="primary">errfi1b</name>
</gene>
<dbReference type="AlphaFoldDB" id="A0A6J2UW94"/>
<dbReference type="PANTHER" id="PTHR14254">
    <property type="entry name" value="GENE 33 POLYPEPTIDE"/>
    <property type="match status" value="1"/>
</dbReference>
<dbReference type="OrthoDB" id="8878717at2759"/>
<dbReference type="Proteomes" id="UP000504632">
    <property type="component" value="Chromosome 3"/>
</dbReference>
<dbReference type="InterPro" id="IPR052112">
    <property type="entry name" value="EGFR_SigReg_Kinase"/>
</dbReference>
<feature type="compositionally biased region" description="Pro residues" evidence="1">
    <location>
        <begin position="269"/>
        <end position="278"/>
    </location>
</feature>